<reference evidence="2" key="2">
    <citation type="journal article" date="2013" name="PLoS ONE">
        <title>Genome implosion elicits host-confinement in Alcaligenaceae: evidence from the comparative genomics of Tetrathiobacter kashmirensis, a pathogen in the making.</title>
        <authorList>
            <person name="Ghosh W."/>
            <person name="Alam M."/>
            <person name="Roy C."/>
            <person name="Pyne P."/>
            <person name="George A."/>
            <person name="Chakraborty R."/>
            <person name="Majumder S."/>
            <person name="Agarwal A."/>
            <person name="Chakraborty S."/>
            <person name="Majumdar S."/>
            <person name="Gupta S.K."/>
        </authorList>
    </citation>
    <scope>NUCLEOTIDE SEQUENCE [LARGE SCALE GENOMIC DNA]</scope>
    <source>
        <strain evidence="2">WT001</strain>
    </source>
</reference>
<gene>
    <name evidence="1" type="ordered locus">TKWG_24410</name>
</gene>
<name>I3UHF3_ADVKW</name>
<reference evidence="1 2" key="1">
    <citation type="journal article" date="2011" name="J. Bacteriol.">
        <title>Whole-genome shotgun sequencing of the sulfur-oxidizing chemoautotroph Tetrathiobacter kashmirensis.</title>
        <authorList>
            <person name="Ghosh W."/>
            <person name="George A."/>
            <person name="Agarwal A."/>
            <person name="Raj P."/>
            <person name="Alam M."/>
            <person name="Pyne P."/>
            <person name="Das Gupta S.K."/>
        </authorList>
    </citation>
    <scope>NUCLEOTIDE SEQUENCE [LARGE SCALE GENOMIC DNA]</scope>
    <source>
        <strain evidence="1 2">WT001</strain>
    </source>
</reference>
<dbReference type="Proteomes" id="UP000005267">
    <property type="component" value="Chromosome"/>
</dbReference>
<evidence type="ECO:0000313" key="1">
    <source>
        <dbReference type="EMBL" id="AFK64441.1"/>
    </source>
</evidence>
<proteinExistence type="predicted"/>
<sequence length="42" mass="4684">MEQLGAQIVSPERQTPESLHKWLAAEVAKWGPILKAENISIN</sequence>
<protein>
    <submittedName>
        <fullName evidence="1">ABC transporter substrate-binding protein</fullName>
    </submittedName>
</protein>
<evidence type="ECO:0000313" key="2">
    <source>
        <dbReference type="Proteomes" id="UP000005267"/>
    </source>
</evidence>
<accession>I3UHF3</accession>
<dbReference type="EMBL" id="CP003555">
    <property type="protein sequence ID" value="AFK64441.1"/>
    <property type="molecule type" value="Genomic_DNA"/>
</dbReference>
<keyword evidence="2" id="KW-1185">Reference proteome</keyword>
<dbReference type="KEGG" id="aka:TKWG_24410"/>
<dbReference type="AlphaFoldDB" id="I3UHF3"/>
<dbReference type="HOGENOM" id="CLU_3246093_0_0_4"/>
<organism evidence="1 2">
    <name type="scientific">Advenella kashmirensis (strain DSM 17095 / LMG 22695 / WT001)</name>
    <name type="common">Tetrathiobacter kashmirensis</name>
    <dbReference type="NCBI Taxonomy" id="1036672"/>
    <lineage>
        <taxon>Bacteria</taxon>
        <taxon>Pseudomonadati</taxon>
        <taxon>Pseudomonadota</taxon>
        <taxon>Betaproteobacteria</taxon>
        <taxon>Burkholderiales</taxon>
        <taxon>Alcaligenaceae</taxon>
    </lineage>
</organism>